<keyword evidence="4" id="KW-1185">Reference proteome</keyword>
<sequence>MRASPRASVRGAGRDRLGWFAAVPLGILAAGAMVAHPVLPGGSLLPTFLPWLGLSVLPILALAAWRRSAIALVAALFPLTAWLALFGGHLIPAREPAPDLVAVQHNVSDENPDVPGTVRTLLEADPDLVALEEVTPEALPAYRAAFPAVYAHHSVHGTVALWSRHPLAESAALDIRPATLGVDWNRGLRAVARTPHGDIAVYVVHLPSVRPGPTGLDAERRDDSARRLAAALAAEPLDRVILLGDLNATTNDRGLEPVTSLLGTAESDFAFSWPAAFPVARIDQVLARSLTVTSVRTLPRTGSDHLPITAHLRR</sequence>
<evidence type="ECO:0000256" key="1">
    <source>
        <dbReference type="SAM" id="Phobius"/>
    </source>
</evidence>
<feature type="domain" description="Endonuclease/exonuclease/phosphatase" evidence="2">
    <location>
        <begin position="105"/>
        <end position="305"/>
    </location>
</feature>
<dbReference type="Gene3D" id="3.60.10.10">
    <property type="entry name" value="Endonuclease/exonuclease/phosphatase"/>
    <property type="match status" value="1"/>
</dbReference>
<dbReference type="AlphaFoldDB" id="A0A7W5AIQ5"/>
<feature type="transmembrane region" description="Helical" evidence="1">
    <location>
        <begin position="45"/>
        <end position="65"/>
    </location>
</feature>
<evidence type="ECO:0000313" key="3">
    <source>
        <dbReference type="EMBL" id="MBB3096816.1"/>
    </source>
</evidence>
<reference evidence="3 4" key="1">
    <citation type="submission" date="2020-08" db="EMBL/GenBank/DDBJ databases">
        <title>Genomic Encyclopedia of Type Strains, Phase III (KMG-III): the genomes of soil and plant-associated and newly described type strains.</title>
        <authorList>
            <person name="Whitman W."/>
        </authorList>
    </citation>
    <scope>NUCLEOTIDE SEQUENCE [LARGE SCALE GENOMIC DNA]</scope>
    <source>
        <strain evidence="3 4">CECT 3287</strain>
    </source>
</reference>
<keyword evidence="1" id="KW-0472">Membrane</keyword>
<dbReference type="Proteomes" id="UP000590749">
    <property type="component" value="Unassembled WGS sequence"/>
</dbReference>
<name>A0A7W5AIQ5_9ACTN</name>
<comment type="caution">
    <text evidence="3">The sequence shown here is derived from an EMBL/GenBank/DDBJ whole genome shotgun (WGS) entry which is preliminary data.</text>
</comment>
<gene>
    <name evidence="3" type="ORF">FHR83_004490</name>
</gene>
<dbReference type="InterPro" id="IPR005135">
    <property type="entry name" value="Endo/exonuclease/phosphatase"/>
</dbReference>
<proteinExistence type="predicted"/>
<feature type="transmembrane region" description="Helical" evidence="1">
    <location>
        <begin position="20"/>
        <end position="39"/>
    </location>
</feature>
<dbReference type="SUPFAM" id="SSF56219">
    <property type="entry name" value="DNase I-like"/>
    <property type="match status" value="1"/>
</dbReference>
<protein>
    <submittedName>
        <fullName evidence="3">Vancomycin resistance protein VanJ</fullName>
    </submittedName>
</protein>
<dbReference type="EMBL" id="JACHXF010000009">
    <property type="protein sequence ID" value="MBB3096816.1"/>
    <property type="molecule type" value="Genomic_DNA"/>
</dbReference>
<dbReference type="InterPro" id="IPR036691">
    <property type="entry name" value="Endo/exonu/phosph_ase_sf"/>
</dbReference>
<dbReference type="Pfam" id="PF03372">
    <property type="entry name" value="Exo_endo_phos"/>
    <property type="match status" value="1"/>
</dbReference>
<keyword evidence="1" id="KW-1133">Transmembrane helix</keyword>
<dbReference type="GO" id="GO:0003824">
    <property type="term" value="F:catalytic activity"/>
    <property type="evidence" value="ECO:0007669"/>
    <property type="project" value="InterPro"/>
</dbReference>
<evidence type="ECO:0000313" key="4">
    <source>
        <dbReference type="Proteomes" id="UP000590749"/>
    </source>
</evidence>
<accession>A0A7W5AIQ5</accession>
<keyword evidence="1" id="KW-0812">Transmembrane</keyword>
<feature type="transmembrane region" description="Helical" evidence="1">
    <location>
        <begin position="72"/>
        <end position="91"/>
    </location>
</feature>
<dbReference type="RefSeq" id="WP_229795563.1">
    <property type="nucleotide sequence ID" value="NZ_BMPW01000026.1"/>
</dbReference>
<organism evidence="3 4">
    <name type="scientific">Actinoplanes campanulatus</name>
    <dbReference type="NCBI Taxonomy" id="113559"/>
    <lineage>
        <taxon>Bacteria</taxon>
        <taxon>Bacillati</taxon>
        <taxon>Actinomycetota</taxon>
        <taxon>Actinomycetes</taxon>
        <taxon>Micromonosporales</taxon>
        <taxon>Micromonosporaceae</taxon>
        <taxon>Actinoplanes</taxon>
    </lineage>
</organism>
<evidence type="ECO:0000259" key="2">
    <source>
        <dbReference type="Pfam" id="PF03372"/>
    </source>
</evidence>